<organism evidence="2 3">
    <name type="scientific">Ancylomarina subtilis</name>
    <dbReference type="NCBI Taxonomy" id="1639035"/>
    <lineage>
        <taxon>Bacteria</taxon>
        <taxon>Pseudomonadati</taxon>
        <taxon>Bacteroidota</taxon>
        <taxon>Bacteroidia</taxon>
        <taxon>Marinilabiliales</taxon>
        <taxon>Marinifilaceae</taxon>
        <taxon>Ancylomarina</taxon>
    </lineage>
</organism>
<dbReference type="AlphaFoldDB" id="A0A4Q7V701"/>
<dbReference type="RefSeq" id="WP_130308250.1">
    <property type="nucleotide sequence ID" value="NZ_SHKN01000003.1"/>
</dbReference>
<evidence type="ECO:0000313" key="3">
    <source>
        <dbReference type="Proteomes" id="UP000293562"/>
    </source>
</evidence>
<dbReference type="OrthoDB" id="154078at2"/>
<accession>A0A4Q7V701</accession>
<evidence type="ECO:0000256" key="1">
    <source>
        <dbReference type="SAM" id="Phobius"/>
    </source>
</evidence>
<protein>
    <submittedName>
        <fullName evidence="2">Uncharacterized protein DUF4956</fullName>
    </submittedName>
</protein>
<name>A0A4Q7V701_9BACT</name>
<comment type="caution">
    <text evidence="2">The sequence shown here is derived from an EMBL/GenBank/DDBJ whole genome shotgun (WGS) entry which is preliminary data.</text>
</comment>
<feature type="transmembrane region" description="Helical" evidence="1">
    <location>
        <begin position="102"/>
        <end position="118"/>
    </location>
</feature>
<sequence>MDLLLNSPEIPTEMLGGNFIDLVLRFGLNLLATIFVIIFVYFRATGKRSYVFTYILISTTIFFLCFLLGSIDLQLGFALGLFAIFGIIRYRTDTIPIKEMTYLFLVITLSVINSLASIEVSLSTIVFTNLTLMATTWLMERVWMKRHLARRSLIYDRMDLIHPDKRQELIDDIYERTGIEVVRFKLGQIDLSKKSVRLTIFYKEDITPNVLSDPEMSDKDFE</sequence>
<keyword evidence="1" id="KW-0472">Membrane</keyword>
<feature type="transmembrane region" description="Helical" evidence="1">
    <location>
        <begin position="75"/>
        <end position="90"/>
    </location>
</feature>
<feature type="transmembrane region" description="Helical" evidence="1">
    <location>
        <begin position="49"/>
        <end position="69"/>
    </location>
</feature>
<dbReference type="Proteomes" id="UP000293562">
    <property type="component" value="Unassembled WGS sequence"/>
</dbReference>
<feature type="transmembrane region" description="Helical" evidence="1">
    <location>
        <begin position="22"/>
        <end position="42"/>
    </location>
</feature>
<dbReference type="EMBL" id="SHKN01000003">
    <property type="protein sequence ID" value="RZT92401.1"/>
    <property type="molecule type" value="Genomic_DNA"/>
</dbReference>
<dbReference type="Pfam" id="PF16316">
    <property type="entry name" value="DUF4956"/>
    <property type="match status" value="1"/>
</dbReference>
<keyword evidence="3" id="KW-1185">Reference proteome</keyword>
<gene>
    <name evidence="2" type="ORF">EV201_2877</name>
</gene>
<evidence type="ECO:0000313" key="2">
    <source>
        <dbReference type="EMBL" id="RZT92401.1"/>
    </source>
</evidence>
<keyword evidence="1" id="KW-0812">Transmembrane</keyword>
<dbReference type="InterPro" id="IPR032531">
    <property type="entry name" value="DUF4956"/>
</dbReference>
<proteinExistence type="predicted"/>
<reference evidence="2 3" key="1">
    <citation type="submission" date="2019-02" db="EMBL/GenBank/DDBJ databases">
        <title>Genomic Encyclopedia of Type Strains, Phase IV (KMG-IV): sequencing the most valuable type-strain genomes for metagenomic binning, comparative biology and taxonomic classification.</title>
        <authorList>
            <person name="Goeker M."/>
        </authorList>
    </citation>
    <scope>NUCLEOTIDE SEQUENCE [LARGE SCALE GENOMIC DNA]</scope>
    <source>
        <strain evidence="2 3">DSM 28825</strain>
    </source>
</reference>
<keyword evidence="1" id="KW-1133">Transmembrane helix</keyword>